<dbReference type="Proteomes" id="UP001050808">
    <property type="component" value="Unassembled WGS sequence"/>
</dbReference>
<evidence type="ECO:0000313" key="1">
    <source>
        <dbReference type="EMBL" id="GHI41210.1"/>
    </source>
</evidence>
<gene>
    <name evidence="1" type="ORF">Sviol_56180</name>
</gene>
<sequence>MLDKHLPLEAAADVINALGLNRGQTKQANRSMQRIVQRAWLRRSPGKRAVTFPEFADSVAPCHWALMFEVCALVHLGRDSEACTLIAAARHLEAARTAQGAL</sequence>
<dbReference type="EMBL" id="BNDY01000017">
    <property type="protein sequence ID" value="GHI41210.1"/>
    <property type="molecule type" value="Genomic_DNA"/>
</dbReference>
<name>A0ABQ3QVA5_9ACTN</name>
<keyword evidence="2" id="KW-1185">Reference proteome</keyword>
<protein>
    <submittedName>
        <fullName evidence="1">Uncharacterized protein</fullName>
    </submittedName>
</protein>
<organism evidence="1 2">
    <name type="scientific">Streptomyces violascens</name>
    <dbReference type="NCBI Taxonomy" id="67381"/>
    <lineage>
        <taxon>Bacteria</taxon>
        <taxon>Bacillati</taxon>
        <taxon>Actinomycetota</taxon>
        <taxon>Actinomycetes</taxon>
        <taxon>Kitasatosporales</taxon>
        <taxon>Streptomycetaceae</taxon>
        <taxon>Streptomyces</taxon>
    </lineage>
</organism>
<reference evidence="1" key="1">
    <citation type="submission" date="2024-05" db="EMBL/GenBank/DDBJ databases">
        <title>Whole genome shotgun sequence of Streptomyces violascens NBRC 12920.</title>
        <authorList>
            <person name="Komaki H."/>
            <person name="Tamura T."/>
        </authorList>
    </citation>
    <scope>NUCLEOTIDE SEQUENCE</scope>
    <source>
        <strain evidence="1">NBRC 12920</strain>
    </source>
</reference>
<accession>A0ABQ3QVA5</accession>
<proteinExistence type="predicted"/>
<comment type="caution">
    <text evidence="1">The sequence shown here is derived from an EMBL/GenBank/DDBJ whole genome shotgun (WGS) entry which is preliminary data.</text>
</comment>
<dbReference type="RefSeq" id="WP_189966455.1">
    <property type="nucleotide sequence ID" value="NZ_BMUA01000016.1"/>
</dbReference>
<evidence type="ECO:0000313" key="2">
    <source>
        <dbReference type="Proteomes" id="UP001050808"/>
    </source>
</evidence>